<name>A0ABS2M9P8_9ACTN</name>
<evidence type="ECO:0000256" key="2">
    <source>
        <dbReference type="ARBA" id="ARBA00022448"/>
    </source>
</evidence>
<comment type="caution">
    <text evidence="11">The sequence shown here is derived from an EMBL/GenBank/DDBJ whole genome shotgun (WGS) entry which is preliminary data.</text>
</comment>
<dbReference type="EMBL" id="JAFBBZ010000001">
    <property type="protein sequence ID" value="MBM7507903.1"/>
    <property type="molecule type" value="Genomic_DNA"/>
</dbReference>
<feature type="transmembrane region" description="Helical" evidence="10">
    <location>
        <begin position="141"/>
        <end position="166"/>
    </location>
</feature>
<evidence type="ECO:0000256" key="4">
    <source>
        <dbReference type="ARBA" id="ARBA00022519"/>
    </source>
</evidence>
<feature type="transmembrane region" description="Helical" evidence="10">
    <location>
        <begin position="259"/>
        <end position="278"/>
    </location>
</feature>
<evidence type="ECO:0000256" key="3">
    <source>
        <dbReference type="ARBA" id="ARBA00022475"/>
    </source>
</evidence>
<accession>A0ABS2M9P8</accession>
<dbReference type="PANTHER" id="PTHR32196">
    <property type="entry name" value="ABC TRANSPORTER PERMEASE PROTEIN YPHD-RELATED-RELATED"/>
    <property type="match status" value="1"/>
</dbReference>
<organism evidence="11 12">
    <name type="scientific">Nocardioides salarius</name>
    <dbReference type="NCBI Taxonomy" id="374513"/>
    <lineage>
        <taxon>Bacteria</taxon>
        <taxon>Bacillati</taxon>
        <taxon>Actinomycetota</taxon>
        <taxon>Actinomycetes</taxon>
        <taxon>Propionibacteriales</taxon>
        <taxon>Nocardioidaceae</taxon>
        <taxon>Nocardioides</taxon>
    </lineage>
</organism>
<evidence type="ECO:0000256" key="6">
    <source>
        <dbReference type="ARBA" id="ARBA00022989"/>
    </source>
</evidence>
<keyword evidence="5 10" id="KW-0812">Transmembrane</keyword>
<evidence type="ECO:0000256" key="9">
    <source>
        <dbReference type="SAM" id="MobiDB-lite"/>
    </source>
</evidence>
<gene>
    <name evidence="11" type="ORF">JOE61_001717</name>
</gene>
<dbReference type="Proteomes" id="UP000732378">
    <property type="component" value="Unassembled WGS sequence"/>
</dbReference>
<feature type="transmembrane region" description="Helical" evidence="10">
    <location>
        <begin position="63"/>
        <end position="81"/>
    </location>
</feature>
<evidence type="ECO:0000256" key="7">
    <source>
        <dbReference type="ARBA" id="ARBA00023136"/>
    </source>
</evidence>
<keyword evidence="6 10" id="KW-1133">Transmembrane helix</keyword>
<feature type="transmembrane region" description="Helical" evidence="10">
    <location>
        <begin position="186"/>
        <end position="205"/>
    </location>
</feature>
<proteinExistence type="predicted"/>
<feature type="transmembrane region" description="Helical" evidence="10">
    <location>
        <begin position="285"/>
        <end position="305"/>
    </location>
</feature>
<protein>
    <recommendedName>
        <fullName evidence="8">Autoinducer 2 import system permease protein LsrD</fullName>
    </recommendedName>
</protein>
<keyword evidence="7 10" id="KW-0472">Membrane</keyword>
<evidence type="ECO:0000256" key="1">
    <source>
        <dbReference type="ARBA" id="ARBA00004651"/>
    </source>
</evidence>
<keyword evidence="3" id="KW-1003">Cell membrane</keyword>
<feature type="transmembrane region" description="Helical" evidence="10">
    <location>
        <begin position="113"/>
        <end position="134"/>
    </location>
</feature>
<dbReference type="CDD" id="cd06579">
    <property type="entry name" value="TM_PBP1_transp_AraH_like"/>
    <property type="match status" value="1"/>
</dbReference>
<keyword evidence="4" id="KW-0997">Cell inner membrane</keyword>
<feature type="region of interest" description="Disordered" evidence="9">
    <location>
        <begin position="1"/>
        <end position="25"/>
    </location>
</feature>
<reference evidence="11 12" key="1">
    <citation type="submission" date="2021-01" db="EMBL/GenBank/DDBJ databases">
        <title>Sequencing the genomes of 1000 actinobacteria strains.</title>
        <authorList>
            <person name="Klenk H.-P."/>
        </authorList>
    </citation>
    <scope>NUCLEOTIDE SEQUENCE [LARGE SCALE GENOMIC DNA]</scope>
    <source>
        <strain evidence="11 12">DSM 18239</strain>
    </source>
</reference>
<feature type="transmembrane region" description="Helical" evidence="10">
    <location>
        <begin position="34"/>
        <end position="51"/>
    </location>
</feature>
<dbReference type="RefSeq" id="WP_193669672.1">
    <property type="nucleotide sequence ID" value="NZ_JACDTV010000010.1"/>
</dbReference>
<keyword evidence="2" id="KW-0813">Transport</keyword>
<comment type="subcellular location">
    <subcellularLocation>
        <location evidence="1">Cell membrane</location>
        <topology evidence="1">Multi-pass membrane protein</topology>
    </subcellularLocation>
</comment>
<dbReference type="Pfam" id="PF02653">
    <property type="entry name" value="BPD_transp_2"/>
    <property type="match status" value="1"/>
</dbReference>
<sequence length="334" mass="33842">MNQPTDLASPPTRVAAPSTGSRERPGPAALLQRYAMILVLAGLVVLATVLYPGFVSPENLRDLLLQNTAVGIVALGMTFVIISGGFDLSVGATYALGATVAAGVAISTGSPSLGLAAALGAGLVCGVLNGLLVARVGINPFVATLGSASVISGVAYLYSGSAPFIVSDPQFKVLARSSVAGVPTPILVLALTFVAGGVLLALTRYGRNIYAIGGNHEAGWLSGLRVNDLTASVYVLTGALAAFAGTIDASRLGVGQADVGANVALDAIAIVIVGGTSLRGGEGAVWRTVVGLLIFATLTNLFYSLNLSQNWQLIAKGTIVLLAVGLDSWSRRRS</sequence>
<evidence type="ECO:0000256" key="8">
    <source>
        <dbReference type="ARBA" id="ARBA00039381"/>
    </source>
</evidence>
<dbReference type="InterPro" id="IPR001851">
    <property type="entry name" value="ABC_transp_permease"/>
</dbReference>
<evidence type="ECO:0000313" key="11">
    <source>
        <dbReference type="EMBL" id="MBM7507903.1"/>
    </source>
</evidence>
<evidence type="ECO:0000256" key="10">
    <source>
        <dbReference type="SAM" id="Phobius"/>
    </source>
</evidence>
<keyword evidence="12" id="KW-1185">Reference proteome</keyword>
<evidence type="ECO:0000313" key="12">
    <source>
        <dbReference type="Proteomes" id="UP000732378"/>
    </source>
</evidence>
<evidence type="ECO:0000256" key="5">
    <source>
        <dbReference type="ARBA" id="ARBA00022692"/>
    </source>
</evidence>
<dbReference type="PANTHER" id="PTHR32196:SF71">
    <property type="entry name" value="AUTOINDUCER 2 IMPORT SYSTEM PERMEASE PROTEIN LSRD"/>
    <property type="match status" value="1"/>
</dbReference>